<organism evidence="5 6">
    <name type="scientific">Rheinheimera tangshanensis</name>
    <dbReference type="NCBI Taxonomy" id="400153"/>
    <lineage>
        <taxon>Bacteria</taxon>
        <taxon>Pseudomonadati</taxon>
        <taxon>Pseudomonadota</taxon>
        <taxon>Gammaproteobacteria</taxon>
        <taxon>Chromatiales</taxon>
        <taxon>Chromatiaceae</taxon>
        <taxon>Rheinheimera</taxon>
    </lineage>
</organism>
<evidence type="ECO:0000256" key="1">
    <source>
        <dbReference type="ARBA" id="ARBA00022801"/>
    </source>
</evidence>
<feature type="chain" id="PRO_5022713586" evidence="3">
    <location>
        <begin position="26"/>
        <end position="859"/>
    </location>
</feature>
<sequence>MQQRFMSTAFLCTTAAALFSASAAANPVSVKDGVLQWQNGSEVALFGVNYSAPFAYGYRSIERVGVDHRAAIDMDVDHIARLGLDAYRVHLWDRLLADKEGNLQDNIHLQLFDYLLLRLKEKGIKVIITPIGWWGSGYPEPDPVEYGFSTFYSKSQMNQSADAIKAQKNYLTQLFKHVNPLTGKSYQQDDNIIAFEIFNEPKHEIKPQQSAAYIEDLISTIRAAGVTKPLFYNTSEQGDDQPFAKALCNTSIDGVSYQWYPTGLVKGSVINGNMLPAVAHYTNPFAGISECATKAKMVYEFDAADVASSVMYPAMARSFREAGFQWATQFAYDAAAVAHTNSEYNTHHLNLLYTPSKAISLKIAAEVFRSQKRAEKVADYPASNSFGAVTLDYQQNLSVLNTPTQFFYSNSTQTEPKAVAKLTSIAGVGSSAVAKYSGSGAYFLDKVADGVWRLEVYPDVLTLQDPYQNSSLSREAGRLYPAAQQLKLTLTDLGKNYQLKGLNTGNTATASAADGEVAVRPGVYLLTAKAALAQQYANKVETDFYLPKPQSTELALVHQNQRQIQLGDPFSFEVDIGALNKPEKVQLMLRYLGDNKFTAFEMQAKPEVSGRYQLAMPKDWTQTGLLEYAFVVTADGKNLTFPGAATGSPQDWDFVSKAPYWTVALKPQGQPVALFDATLDRQNSLYPKDATVTQRFVADSSGAGLAMQLGVDSLENPKAAAILKTTLSADNSLLQRNLKGYDTVALKIRAVKQPEQLKFAVLDKDGIAYGTELKVGTDWQYLLVPLNKLKRTDTLMTQAYPMFMPLFAPKVEQGSELDLNELQQLQGIQLMFNQSAYSPAAAKGWHGVELAEVSLIQKP</sequence>
<dbReference type="SUPFAM" id="SSF51445">
    <property type="entry name" value="(Trans)glycosidases"/>
    <property type="match status" value="1"/>
</dbReference>
<keyword evidence="1 5" id="KW-0378">Hydrolase</keyword>
<comment type="caution">
    <text evidence="5">The sequence shown here is derived from an EMBL/GenBank/DDBJ whole genome shotgun (WGS) entry which is preliminary data.</text>
</comment>
<dbReference type="OrthoDB" id="9809937at2"/>
<evidence type="ECO:0000259" key="4">
    <source>
        <dbReference type="Pfam" id="PF00150"/>
    </source>
</evidence>
<dbReference type="GO" id="GO:0000272">
    <property type="term" value="P:polysaccharide catabolic process"/>
    <property type="evidence" value="ECO:0007669"/>
    <property type="project" value="InterPro"/>
</dbReference>
<dbReference type="AlphaFoldDB" id="A0A5C8M0F9"/>
<dbReference type="InterPro" id="IPR001547">
    <property type="entry name" value="Glyco_hydro_5"/>
</dbReference>
<dbReference type="EMBL" id="VRLR01000004">
    <property type="protein sequence ID" value="TXK81122.1"/>
    <property type="molecule type" value="Genomic_DNA"/>
</dbReference>
<dbReference type="InterPro" id="IPR017853">
    <property type="entry name" value="GH"/>
</dbReference>
<feature type="signal peptide" evidence="3">
    <location>
        <begin position="1"/>
        <end position="25"/>
    </location>
</feature>
<dbReference type="Proteomes" id="UP000321814">
    <property type="component" value="Unassembled WGS sequence"/>
</dbReference>
<proteinExistence type="predicted"/>
<evidence type="ECO:0000313" key="6">
    <source>
        <dbReference type="Proteomes" id="UP000321814"/>
    </source>
</evidence>
<evidence type="ECO:0000313" key="5">
    <source>
        <dbReference type="EMBL" id="TXK81122.1"/>
    </source>
</evidence>
<keyword evidence="3" id="KW-0732">Signal</keyword>
<evidence type="ECO:0000256" key="3">
    <source>
        <dbReference type="SAM" id="SignalP"/>
    </source>
</evidence>
<feature type="domain" description="Glycoside hydrolase family 5" evidence="4">
    <location>
        <begin position="76"/>
        <end position="235"/>
    </location>
</feature>
<accession>A0A5C8M0F9</accession>
<reference evidence="5 6" key="1">
    <citation type="submission" date="2019-08" db="EMBL/GenBank/DDBJ databases">
        <title>Draft genome analysis of Rheinheimera tangshanensis isolated from the roots of fresh rice plants (Oryza sativa).</title>
        <authorList>
            <person name="Yu Q."/>
            <person name="Qi Y."/>
            <person name="Zhang H."/>
            <person name="Pu J."/>
        </authorList>
    </citation>
    <scope>NUCLEOTIDE SEQUENCE [LARGE SCALE GENOMIC DNA]</scope>
    <source>
        <strain evidence="5 6">JA3-B52</strain>
    </source>
</reference>
<dbReference type="Gene3D" id="3.20.20.80">
    <property type="entry name" value="Glycosidases"/>
    <property type="match status" value="1"/>
</dbReference>
<evidence type="ECO:0000256" key="2">
    <source>
        <dbReference type="ARBA" id="ARBA00023295"/>
    </source>
</evidence>
<gene>
    <name evidence="5" type="ORF">FU839_08360</name>
</gene>
<keyword evidence="2" id="KW-0326">Glycosidase</keyword>
<dbReference type="Pfam" id="PF00150">
    <property type="entry name" value="Cellulase"/>
    <property type="match status" value="1"/>
</dbReference>
<keyword evidence="6" id="KW-1185">Reference proteome</keyword>
<name>A0A5C8M0F9_9GAMM</name>
<dbReference type="GO" id="GO:0004553">
    <property type="term" value="F:hydrolase activity, hydrolyzing O-glycosyl compounds"/>
    <property type="evidence" value="ECO:0007669"/>
    <property type="project" value="InterPro"/>
</dbReference>
<protein>
    <submittedName>
        <fullName evidence="5">Glycoside hydrolase family 5 protein</fullName>
    </submittedName>
</protein>